<reference evidence="2 3" key="1">
    <citation type="submission" date="2014-11" db="EMBL/GenBank/DDBJ databases">
        <title>Genome sequence of Pseudomonas tuomuerensis JCM 14085.</title>
        <authorList>
            <person name="Shin S.-K."/>
            <person name="Yi H."/>
        </authorList>
    </citation>
    <scope>NUCLEOTIDE SEQUENCE [LARGE SCALE GENOMIC DNA]</scope>
    <source>
        <strain evidence="2 3">JCM 14085</strain>
    </source>
</reference>
<dbReference type="EMBL" id="JTAK01000005">
    <property type="protein sequence ID" value="KHO64212.1"/>
    <property type="molecule type" value="Genomic_DNA"/>
</dbReference>
<feature type="signal peptide" evidence="1">
    <location>
        <begin position="1"/>
        <end position="21"/>
    </location>
</feature>
<evidence type="ECO:0000256" key="1">
    <source>
        <dbReference type="SAM" id="SignalP"/>
    </source>
</evidence>
<dbReference type="SUPFAM" id="SSF56935">
    <property type="entry name" value="Porins"/>
    <property type="match status" value="1"/>
</dbReference>
<accession>A0A0B3BXX7</accession>
<dbReference type="InterPro" id="IPR018759">
    <property type="entry name" value="BBP2_2"/>
</dbReference>
<sequence>MNRLTTACLLTPALLAAPACALDPQPVNIQGLQFYPSLLLGERYDDNYREAAYAAPSSWITTLEPRLRLVAEDRNSAYRLTYAGAQQTYHDDSSASHLDHRLLLEGILEFTARHRLTLKAGYSRLEETASTAIPGVNDEYSLRTFGATYRFGAETARNNLEFAANHERLRFHDDSLVNAREERDASRLGVTWFHRIGGTRALIETRYEDFDYVQPDSPLNSHNLALLTGAVWEASAKTSGRIRAGYQRKEYDDDGRDGLESPMWEIGLDWEPRSYSRFSLTTRQAYDEGDDGADAIKQTRTRLDWRHEWSERLSSTLFVGAARLRYQGLDREDDLSSAGLTLTYQPRRWLELALGYSHWDNDSTVDRERFQRNLYTLTATGSL</sequence>
<comment type="caution">
    <text evidence="2">The sequence shown here is derived from an EMBL/GenBank/DDBJ whole genome shotgun (WGS) entry which is preliminary data.</text>
</comment>
<dbReference type="AlphaFoldDB" id="A0A0B3BXX7"/>
<dbReference type="RefSeq" id="WP_039606894.1">
    <property type="nucleotide sequence ID" value="NZ_FMUP01000003.1"/>
</dbReference>
<keyword evidence="1" id="KW-0732">Signal</keyword>
<protein>
    <recommendedName>
        <fullName evidence="4">Beta-barrel porin 2</fullName>
    </recommendedName>
</protein>
<dbReference type="STRING" id="706570.PT85_13320"/>
<dbReference type="Proteomes" id="UP000030980">
    <property type="component" value="Unassembled WGS sequence"/>
</dbReference>
<name>A0A0B3BXX7_9PSED</name>
<evidence type="ECO:0000313" key="3">
    <source>
        <dbReference type="Proteomes" id="UP000030980"/>
    </source>
</evidence>
<evidence type="ECO:0000313" key="2">
    <source>
        <dbReference type="EMBL" id="KHO64212.1"/>
    </source>
</evidence>
<keyword evidence="3" id="KW-1185">Reference proteome</keyword>
<dbReference type="Pfam" id="PF10082">
    <property type="entry name" value="BBP2_2"/>
    <property type="match status" value="1"/>
</dbReference>
<evidence type="ECO:0008006" key="4">
    <source>
        <dbReference type="Google" id="ProtNLM"/>
    </source>
</evidence>
<feature type="chain" id="PRO_5002081151" description="Beta-barrel porin 2" evidence="1">
    <location>
        <begin position="22"/>
        <end position="383"/>
    </location>
</feature>
<gene>
    <name evidence="2" type="ORF">PT85_13320</name>
</gene>
<proteinExistence type="predicted"/>
<organism evidence="2 3">
    <name type="scientific">Pseudomonas flexibilis</name>
    <dbReference type="NCBI Taxonomy" id="706570"/>
    <lineage>
        <taxon>Bacteria</taxon>
        <taxon>Pseudomonadati</taxon>
        <taxon>Pseudomonadota</taxon>
        <taxon>Gammaproteobacteria</taxon>
        <taxon>Pseudomonadales</taxon>
        <taxon>Pseudomonadaceae</taxon>
        <taxon>Pseudomonas</taxon>
    </lineage>
</organism>